<dbReference type="InterPro" id="IPR016461">
    <property type="entry name" value="COMT-like"/>
</dbReference>
<dbReference type="HOGENOM" id="CLU_164165_0_0_1"/>
<evidence type="ECO:0000313" key="6">
    <source>
        <dbReference type="Proteomes" id="UP000016933"/>
    </source>
</evidence>
<dbReference type="GO" id="GO:0008171">
    <property type="term" value="F:O-methyltransferase activity"/>
    <property type="evidence" value="ECO:0007669"/>
    <property type="project" value="InterPro"/>
</dbReference>
<reference evidence="5 6" key="2">
    <citation type="journal article" date="2012" name="PLoS Pathog.">
        <title>Diverse lifestyles and strategies of plant pathogenesis encoded in the genomes of eighteen Dothideomycetes fungi.</title>
        <authorList>
            <person name="Ohm R.A."/>
            <person name="Feau N."/>
            <person name="Henrissat B."/>
            <person name="Schoch C.L."/>
            <person name="Horwitz B.A."/>
            <person name="Barry K.W."/>
            <person name="Condon B.J."/>
            <person name="Copeland A.C."/>
            <person name="Dhillon B."/>
            <person name="Glaser F."/>
            <person name="Hesse C.N."/>
            <person name="Kosti I."/>
            <person name="LaButti K."/>
            <person name="Lindquist E.A."/>
            <person name="Lucas S."/>
            <person name="Salamov A.A."/>
            <person name="Bradshaw R.E."/>
            <person name="Ciuffetti L."/>
            <person name="Hamelin R.C."/>
            <person name="Kema G.H.J."/>
            <person name="Lawrence C."/>
            <person name="Scott J.A."/>
            <person name="Spatafora J.W."/>
            <person name="Turgeon B.G."/>
            <person name="de Wit P.J.G.M."/>
            <person name="Zhong S."/>
            <person name="Goodwin S.B."/>
            <person name="Grigoriev I.V."/>
        </authorList>
    </citation>
    <scope>NUCLEOTIDE SEQUENCE [LARGE SCALE GENOMIC DNA]</scope>
    <source>
        <strain evidence="6">NZE10 / CBS 128990</strain>
    </source>
</reference>
<dbReference type="PROSITE" id="PS51683">
    <property type="entry name" value="SAM_OMT_II"/>
    <property type="match status" value="1"/>
</dbReference>
<name>N1PMM4_DOTSN</name>
<dbReference type="OMA" id="RIVICQV"/>
<dbReference type="STRING" id="675120.N1PMM4"/>
<organism evidence="5 6">
    <name type="scientific">Dothistroma septosporum (strain NZE10 / CBS 128990)</name>
    <name type="common">Red band needle blight fungus</name>
    <name type="synonym">Mycosphaerella pini</name>
    <dbReference type="NCBI Taxonomy" id="675120"/>
    <lineage>
        <taxon>Eukaryota</taxon>
        <taxon>Fungi</taxon>
        <taxon>Dikarya</taxon>
        <taxon>Ascomycota</taxon>
        <taxon>Pezizomycotina</taxon>
        <taxon>Dothideomycetes</taxon>
        <taxon>Dothideomycetidae</taxon>
        <taxon>Mycosphaerellales</taxon>
        <taxon>Mycosphaerellaceae</taxon>
        <taxon>Dothistroma</taxon>
    </lineage>
</organism>
<evidence type="ECO:0000313" key="5">
    <source>
        <dbReference type="EMBL" id="EME44652.1"/>
    </source>
</evidence>
<dbReference type="Gene3D" id="3.40.50.150">
    <property type="entry name" value="Vaccinia Virus protein VP39"/>
    <property type="match status" value="1"/>
</dbReference>
<gene>
    <name evidence="5" type="ORF">DOTSEDRAFT_24658</name>
</gene>
<keyword evidence="6" id="KW-1185">Reference proteome</keyword>
<accession>N1PMM4</accession>
<dbReference type="PANTHER" id="PTHR43712:SF5">
    <property type="entry name" value="O-METHYLTRANSFERASE ASQN-RELATED"/>
    <property type="match status" value="1"/>
</dbReference>
<feature type="domain" description="O-methyltransferase C-terminal" evidence="4">
    <location>
        <begin position="4"/>
        <end position="94"/>
    </location>
</feature>
<dbReference type="AlphaFoldDB" id="N1PMM4"/>
<dbReference type="EMBL" id="KB446539">
    <property type="protein sequence ID" value="EME44652.1"/>
    <property type="molecule type" value="Genomic_DNA"/>
</dbReference>
<dbReference type="Pfam" id="PF00891">
    <property type="entry name" value="Methyltransf_2"/>
    <property type="match status" value="1"/>
</dbReference>
<keyword evidence="3" id="KW-0949">S-adenosyl-L-methionine</keyword>
<evidence type="ECO:0000256" key="3">
    <source>
        <dbReference type="ARBA" id="ARBA00022691"/>
    </source>
</evidence>
<proteinExistence type="predicted"/>
<dbReference type="OrthoDB" id="3631985at2759"/>
<dbReference type="InterPro" id="IPR029063">
    <property type="entry name" value="SAM-dependent_MTases_sf"/>
</dbReference>
<protein>
    <recommendedName>
        <fullName evidence="4">O-methyltransferase C-terminal domain-containing protein</fullName>
    </recommendedName>
</protein>
<keyword evidence="2" id="KW-0808">Transferase</keyword>
<dbReference type="InterPro" id="IPR001077">
    <property type="entry name" value="COMT_C"/>
</dbReference>
<sequence>MPHDFFSEQYVKNADVYFFRFIFHNLADKYAVKILHALIPALKAGARIVICQVLHNAVATTKWTQKQPRHLDMIQTLGWNSLERTHDDWAVLFEKGWEGVQVLGYEDSAGQCGQFD</sequence>
<dbReference type="GO" id="GO:0032259">
    <property type="term" value="P:methylation"/>
    <property type="evidence" value="ECO:0007669"/>
    <property type="project" value="UniProtKB-KW"/>
</dbReference>
<dbReference type="PANTHER" id="PTHR43712">
    <property type="entry name" value="PUTATIVE (AFU_ORTHOLOGUE AFUA_4G14580)-RELATED"/>
    <property type="match status" value="1"/>
</dbReference>
<evidence type="ECO:0000259" key="4">
    <source>
        <dbReference type="Pfam" id="PF00891"/>
    </source>
</evidence>
<evidence type="ECO:0000256" key="2">
    <source>
        <dbReference type="ARBA" id="ARBA00022679"/>
    </source>
</evidence>
<evidence type="ECO:0000256" key="1">
    <source>
        <dbReference type="ARBA" id="ARBA00022603"/>
    </source>
</evidence>
<dbReference type="Proteomes" id="UP000016933">
    <property type="component" value="Unassembled WGS sequence"/>
</dbReference>
<reference evidence="6" key="1">
    <citation type="journal article" date="2012" name="PLoS Genet.">
        <title>The genomes of the fungal plant pathogens Cladosporium fulvum and Dothistroma septosporum reveal adaptation to different hosts and lifestyles but also signatures of common ancestry.</title>
        <authorList>
            <person name="de Wit P.J.G.M."/>
            <person name="van der Burgt A."/>
            <person name="Oekmen B."/>
            <person name="Stergiopoulos I."/>
            <person name="Abd-Elsalam K.A."/>
            <person name="Aerts A.L."/>
            <person name="Bahkali A.H."/>
            <person name="Beenen H.G."/>
            <person name="Chettri P."/>
            <person name="Cox M.P."/>
            <person name="Datema E."/>
            <person name="de Vries R.P."/>
            <person name="Dhillon B."/>
            <person name="Ganley A.R."/>
            <person name="Griffiths S.A."/>
            <person name="Guo Y."/>
            <person name="Hamelin R.C."/>
            <person name="Henrissat B."/>
            <person name="Kabir M.S."/>
            <person name="Jashni M.K."/>
            <person name="Kema G."/>
            <person name="Klaubauf S."/>
            <person name="Lapidus A."/>
            <person name="Levasseur A."/>
            <person name="Lindquist E."/>
            <person name="Mehrabi R."/>
            <person name="Ohm R.A."/>
            <person name="Owen T.J."/>
            <person name="Salamov A."/>
            <person name="Schwelm A."/>
            <person name="Schijlen E."/>
            <person name="Sun H."/>
            <person name="van den Burg H.A."/>
            <person name="van Ham R.C.H.J."/>
            <person name="Zhang S."/>
            <person name="Goodwin S.B."/>
            <person name="Grigoriev I.V."/>
            <person name="Collemare J."/>
            <person name="Bradshaw R.E."/>
        </authorList>
    </citation>
    <scope>NUCLEOTIDE SEQUENCE [LARGE SCALE GENOMIC DNA]</scope>
    <source>
        <strain evidence="6">NZE10 / CBS 128990</strain>
    </source>
</reference>
<dbReference type="SUPFAM" id="SSF53335">
    <property type="entry name" value="S-adenosyl-L-methionine-dependent methyltransferases"/>
    <property type="match status" value="1"/>
</dbReference>
<keyword evidence="1" id="KW-0489">Methyltransferase</keyword>